<evidence type="ECO:0000256" key="4">
    <source>
        <dbReference type="ARBA" id="ARBA00022737"/>
    </source>
</evidence>
<dbReference type="PROSITE" id="PS00012">
    <property type="entry name" value="PHOSPHOPANTETHEINE"/>
    <property type="match status" value="2"/>
</dbReference>
<dbReference type="InterPro" id="IPR009081">
    <property type="entry name" value="PP-bd_ACP"/>
</dbReference>
<dbReference type="Gene3D" id="3.40.50.1820">
    <property type="entry name" value="alpha/beta hydrolase"/>
    <property type="match status" value="2"/>
</dbReference>
<dbReference type="PANTHER" id="PTHR45527">
    <property type="entry name" value="NONRIBOSOMAL PEPTIDE SYNTHETASE"/>
    <property type="match status" value="1"/>
</dbReference>
<organism evidence="7 8">
    <name type="scientific">Caballeronia cordobensis</name>
    <name type="common">Burkholderia cordobensis</name>
    <dbReference type="NCBI Taxonomy" id="1353886"/>
    <lineage>
        <taxon>Bacteria</taxon>
        <taxon>Pseudomonadati</taxon>
        <taxon>Pseudomonadota</taxon>
        <taxon>Betaproteobacteria</taxon>
        <taxon>Burkholderiales</taxon>
        <taxon>Burkholderiaceae</taxon>
        <taxon>Caballeronia</taxon>
    </lineage>
</organism>
<dbReference type="SUPFAM" id="SSF53474">
    <property type="entry name" value="alpha/beta-Hydrolases"/>
    <property type="match status" value="1"/>
</dbReference>
<keyword evidence="2" id="KW-0596">Phosphopantetheine</keyword>
<dbReference type="GO" id="GO:0003824">
    <property type="term" value="F:catalytic activity"/>
    <property type="evidence" value="ECO:0007669"/>
    <property type="project" value="InterPro"/>
</dbReference>
<dbReference type="Gene3D" id="3.30.300.30">
    <property type="match status" value="4"/>
</dbReference>
<evidence type="ECO:0000256" key="2">
    <source>
        <dbReference type="ARBA" id="ARBA00022450"/>
    </source>
</evidence>
<dbReference type="Proteomes" id="UP000054740">
    <property type="component" value="Unassembled WGS sequence"/>
</dbReference>
<dbReference type="InterPro" id="IPR023213">
    <property type="entry name" value="CAT-like_dom_sf"/>
</dbReference>
<gene>
    <name evidence="7" type="ORF">AWB70_02509</name>
</gene>
<dbReference type="Pfam" id="PF00975">
    <property type="entry name" value="Thioesterase"/>
    <property type="match status" value="1"/>
</dbReference>
<dbReference type="RefSeq" id="WP_053570026.1">
    <property type="nucleotide sequence ID" value="NZ_FCNY02000005.1"/>
</dbReference>
<dbReference type="CDD" id="cd19534">
    <property type="entry name" value="E_NRPS"/>
    <property type="match status" value="1"/>
</dbReference>
<dbReference type="InterPro" id="IPR006162">
    <property type="entry name" value="Ppantetheine_attach_site"/>
</dbReference>
<dbReference type="FunFam" id="1.10.1200.10:FF:000016">
    <property type="entry name" value="Non-ribosomal peptide synthase"/>
    <property type="match status" value="2"/>
</dbReference>
<dbReference type="PROSITE" id="PS00455">
    <property type="entry name" value="AMP_BINDING"/>
    <property type="match status" value="4"/>
</dbReference>
<dbReference type="InterPro" id="IPR029058">
    <property type="entry name" value="AB_hydrolase_fold"/>
</dbReference>
<dbReference type="FunFam" id="3.40.50.980:FF:000001">
    <property type="entry name" value="Non-ribosomal peptide synthetase"/>
    <property type="match status" value="1"/>
</dbReference>
<dbReference type="SUPFAM" id="SSF52777">
    <property type="entry name" value="CoA-dependent acyltransferases"/>
    <property type="match status" value="8"/>
</dbReference>
<reference evidence="8" key="1">
    <citation type="submission" date="2016-01" db="EMBL/GenBank/DDBJ databases">
        <authorList>
            <person name="Peeters C."/>
        </authorList>
    </citation>
    <scope>NUCLEOTIDE SEQUENCE [LARGE SCALE GENOMIC DNA]</scope>
</reference>
<dbReference type="InterPro" id="IPR020806">
    <property type="entry name" value="PKS_PP-bd"/>
</dbReference>
<protein>
    <submittedName>
        <fullName evidence="7">Non-ribosomal peptide synthetase</fullName>
    </submittedName>
</protein>
<dbReference type="Pfam" id="PF00501">
    <property type="entry name" value="AMP-binding"/>
    <property type="match status" value="4"/>
</dbReference>
<dbReference type="NCBIfam" id="TIGR01720">
    <property type="entry name" value="NRPS-para261"/>
    <property type="match status" value="1"/>
</dbReference>
<dbReference type="CDD" id="cd19543">
    <property type="entry name" value="DCL_NRPS"/>
    <property type="match status" value="1"/>
</dbReference>
<dbReference type="FunFam" id="3.30.300.30:FF:000010">
    <property type="entry name" value="Enterobactin synthetase component F"/>
    <property type="match status" value="1"/>
</dbReference>
<dbReference type="SMART" id="SM00823">
    <property type="entry name" value="PKS_PP"/>
    <property type="match status" value="4"/>
</dbReference>
<feature type="domain" description="Carrier" evidence="6">
    <location>
        <begin position="531"/>
        <end position="606"/>
    </location>
</feature>
<dbReference type="InterPro" id="IPR045851">
    <property type="entry name" value="AMP-bd_C_sf"/>
</dbReference>
<keyword evidence="3" id="KW-0597">Phosphoprotein</keyword>
<dbReference type="CDD" id="cd12117">
    <property type="entry name" value="A_NRPS_Srf_like"/>
    <property type="match status" value="1"/>
</dbReference>
<evidence type="ECO:0000259" key="6">
    <source>
        <dbReference type="PROSITE" id="PS50075"/>
    </source>
</evidence>
<evidence type="ECO:0000256" key="3">
    <source>
        <dbReference type="ARBA" id="ARBA00022553"/>
    </source>
</evidence>
<dbReference type="CDD" id="cd05930">
    <property type="entry name" value="A_NRPS"/>
    <property type="match status" value="2"/>
</dbReference>
<evidence type="ECO:0000256" key="1">
    <source>
        <dbReference type="ARBA" id="ARBA00001957"/>
    </source>
</evidence>
<dbReference type="InterPro" id="IPR025110">
    <property type="entry name" value="AMP-bd_C"/>
</dbReference>
<feature type="region of interest" description="Disordered" evidence="5">
    <location>
        <begin position="2581"/>
        <end position="2603"/>
    </location>
</feature>
<dbReference type="Gene3D" id="3.30.559.10">
    <property type="entry name" value="Chloramphenicol acetyltransferase-like domain"/>
    <property type="match status" value="4"/>
</dbReference>
<dbReference type="InterPro" id="IPR020802">
    <property type="entry name" value="TesA-like"/>
</dbReference>
<feature type="compositionally biased region" description="Low complexity" evidence="5">
    <location>
        <begin position="2593"/>
        <end position="2602"/>
    </location>
</feature>
<dbReference type="Pfam" id="PF00668">
    <property type="entry name" value="Condensation"/>
    <property type="match status" value="4"/>
</dbReference>
<dbReference type="SUPFAM" id="SSF56801">
    <property type="entry name" value="Acetyl-CoA synthetase-like"/>
    <property type="match status" value="4"/>
</dbReference>
<dbReference type="Gene3D" id="3.40.50.12780">
    <property type="entry name" value="N-terminal domain of ligase-like"/>
    <property type="match status" value="1"/>
</dbReference>
<dbReference type="GO" id="GO:0072330">
    <property type="term" value="P:monocarboxylic acid biosynthetic process"/>
    <property type="evidence" value="ECO:0007669"/>
    <property type="project" value="UniProtKB-ARBA"/>
</dbReference>
<feature type="domain" description="Carrier" evidence="6">
    <location>
        <begin position="4067"/>
        <end position="4142"/>
    </location>
</feature>
<dbReference type="Pfam" id="PF13193">
    <property type="entry name" value="AMP-binding_C"/>
    <property type="match status" value="3"/>
</dbReference>
<dbReference type="InterPro" id="IPR010060">
    <property type="entry name" value="NRPS_synth"/>
</dbReference>
<dbReference type="PROSITE" id="PS50075">
    <property type="entry name" value="CARRIER"/>
    <property type="match status" value="4"/>
</dbReference>
<dbReference type="InterPro" id="IPR000873">
    <property type="entry name" value="AMP-dep_synth/lig_dom"/>
</dbReference>
<dbReference type="Gene3D" id="1.10.1200.10">
    <property type="entry name" value="ACP-like"/>
    <property type="match status" value="2"/>
</dbReference>
<dbReference type="PANTHER" id="PTHR45527:SF1">
    <property type="entry name" value="FATTY ACID SYNTHASE"/>
    <property type="match status" value="1"/>
</dbReference>
<proteinExistence type="predicted"/>
<dbReference type="InterPro" id="IPR042099">
    <property type="entry name" value="ANL_N_sf"/>
</dbReference>
<keyword evidence="4" id="KW-0677">Repeat</keyword>
<dbReference type="EMBL" id="FCNY02000005">
    <property type="protein sequence ID" value="SAL35559.1"/>
    <property type="molecule type" value="Genomic_DNA"/>
</dbReference>
<dbReference type="InterPro" id="IPR001242">
    <property type="entry name" value="Condensation_dom"/>
</dbReference>
<dbReference type="GO" id="GO:0031177">
    <property type="term" value="F:phosphopantetheine binding"/>
    <property type="evidence" value="ECO:0007669"/>
    <property type="project" value="InterPro"/>
</dbReference>
<dbReference type="GO" id="GO:0044550">
    <property type="term" value="P:secondary metabolite biosynthetic process"/>
    <property type="evidence" value="ECO:0007669"/>
    <property type="project" value="UniProtKB-ARBA"/>
</dbReference>
<feature type="domain" description="Carrier" evidence="6">
    <location>
        <begin position="2601"/>
        <end position="2675"/>
    </location>
</feature>
<comment type="cofactor">
    <cofactor evidence="1">
        <name>pantetheine 4'-phosphate</name>
        <dbReference type="ChEBI" id="CHEBI:47942"/>
    </cofactor>
</comment>
<dbReference type="GO" id="GO:0005737">
    <property type="term" value="C:cytoplasm"/>
    <property type="evidence" value="ECO:0007669"/>
    <property type="project" value="TreeGrafter"/>
</dbReference>
<dbReference type="SMART" id="SM00824">
    <property type="entry name" value="PKS_TE"/>
    <property type="match status" value="1"/>
</dbReference>
<evidence type="ECO:0000313" key="8">
    <source>
        <dbReference type="Proteomes" id="UP000054740"/>
    </source>
</evidence>
<dbReference type="SUPFAM" id="SSF47336">
    <property type="entry name" value="ACP-like"/>
    <property type="match status" value="4"/>
</dbReference>
<sequence length="4408" mass="472748">MDALTGHIGDGHGEARWSASELAALTVCDLLERQAARTPANAALVQGARLMSYAELNARARRLADQLAARGLGPGDIVAIALPRSFHMVQAILGVLGCGAAYLPLDPDYPQDRLAFMSRDARPACLLTSSELATGLAEIAQGIPLLHLVDLPGNDRPARHAARDRIGRLPQPLDAAYVIYTSGSTGRPKGVVGLHAGLVNRLCWVAETYAFAPGETVLAKSSMSFIDGATELLAPLIAGATVALADARAARDPSLLAADIARFGIGRITVVPSLLAALLDQADHAALDQCPLWICSGETLPPALARRFAAAAPHARLVNFYGSSEASGDSLHAVATVENDAPVGQPVWNTSAYVLDECVRRCAVGEAGELYLAGAGLARGYLGQPGLTAERFLADPFGAPGARMYRTGDRARLRDDGDIDYLGRADRQIKIRGFRVEPGEIEAALFAQQGVAAAAVIAQEDAPGGTRLVAYVVPAPGYDESALRAALARRIPDYMLPSTFAAVSALPLLPNGKLDRAALPDARRETSGGRAGRTPLEIELARLFAAVLRMDSVGVRDDFFARGGHSLLAARLANQIRSVLQVDVSVGDVFQAPTVERLAALLAGGGARRARLTADASSRRDGLSAGQQGLWFLARLGTGTAATAYNLPFAFDLAGPLDESALRLALGDVIVRHESLRTRFRYGESGLQAQVLAPDELAGLDAPLVVTEVTPDDDLEHHVASEIRTPFDLERGMPFRARLLRRTPDQAVLLFDFHHIAFDGASLAPFLRDLSAAYAARLAGSPPRWTPLPVQYADYVNWQRTLLGPADAANGLARRQLAYWRDALAGLPDELPLPRAHARTAEAMSRAERVEMRFDASFHRRAARFAQAHHVTLFMVLQTGLVAVLRRFGAGADVVVGTPGEGRFDEQLKDLVGYFANSLVLRVDAGGDPTFRELLQRVRATDLAAYANQDAPFASIVEALNPERSDARHPLFQVALTLEYRDDSTLALDGVTATPRAVGSAAAKFDLAFELTAHGGDDDDHGIIEGSLEFAAGLFAPATARRMAAALQRLLDEAVADPDTRIGRYAVLAPDERAAMLALGAPARGERREAQSIPQRFAEIAARRPHAIALRAGERALTYGQLDAMSNRLARRLMKHGVAREAPVAVDMARSLELIVATLAIVKAGGSYLPLYRGHPPERRQRMLADTRTVLLLHDADTAEDGSVPALRIERAMLDEGDGSALGIDIPPHARFNVMYTSGSSGQPKGIELTHIGLVDMALDLLHFAPQRVLFQSSYGFDAGSYEIWSALLRGDELVVASCEQLTPADLRREIAEHGVHNMLLTTSLFNLLVTEDIECLNGLRAILTGGDTASVASFQRVLRRFPDMILMNCYGPTEASVFVTGFRATPERPLQHPVPIGTPRDSAQLRVLDDFLNPCPASVAGDLYIAGDALARGYVGAAGLTAERFVADPYGAPGARMYRTGDLARWNEEGQLEFIGRADQQVKIRGLRIELGEIETALSEQPSIRACAVLAQQDGVAANRLVAYVVAGADFDESRVRAALGQRLPDYMMPAGFVRLDRLPITQNGKLDRRALPAFQARTQATRPPATPREATLVGLFMDVLDLAAAGADDSFFALGGDSILSIRLVSRARKAGLVLTPADVFREKTPAALAAVARELRSIEYPEDASWPRLPPGVIASLRAAIPGLADILPLAPLQEGLLFHALYDTSAADPYIVQLVLAFEGHLDQARLRRAVGALVQRHEALRVSFHSVDGRVVQALHDVVETPWRDVDLRGASDPREALAAWLAEDRAGRFDVTCAPLLRAALVRLAPGRQRLVLSLHHLLIDGWSMPVIVSELMRLYAGDDPGPAPPLRDQFVWLARQDREAARHAWAKALAGLEGPTRLVANTDSGSPAVRQASVAGTLDAHATARLRECARQRGLTLATFAQGAWAMLLGHWTGQRDVVFGVTAAGRPAELQDIERRVGLFINTLPLRVTLRAGETVAQLLGRIQQDQSAMLPYQHIGLNEVQALAGHGELFDTLVVFENYPAAQTEGEIDGVVLQGMTIDDATHYPVSLMVTPGTELELRIDHRANRVSGHDARRLLAMLLRILRAMAAEPDALAARIDLIADDERDAIRRWNATAQPVVARDDIAARFGAQAARTPEAIAVAQGPARLTYRELDRRSNALAHYLAGRGIGPEHIVALTMTRTPDIVVAMLGVLKSGAAYLPVDPHYPQARIAAMLADARPSLLLDALPALAGWPADRLQRAVAPEHPAYVIYTSGSSGTPKGVVVTRAGLPGLVDAQARRFGITPASRVLQFASLSFDAAVSEIFVTLLRGARLVLADAALMSAERLAALIRAEGVNCVTLPPALLAVMDPASIPASCTIVTAGDAISPETAARWSNGRRLLNAYGPTEVTVCATMSDDLDGLAAPPIGRPVAGSRVHVLDACLRACAIGVTGEIYVAGTGLARGYHARPDLTAERFVADPFGAPGARLYRTGDLGRWRADGQLDFLGRADQQIKLRGFRIEPGDIEAALAQEDGVRACAVAVRDTRLVAYIVPAAAFDANALRVFASRRLPEYMVPAAFVELETLPLTPNGKLDRRALPSPPREAASPSRAPATDREALIARLFAEVLECGGVQPDDSFFTLGGDSILSIRFVSRARAAGLDLSPADVFRHKTPAALARVAGTVAGARAAAPSTHDDATGRVPATPIMRWLAERGGPATAFSQSMLVAVPERMRRAALVQALHAVIARHALLRARLVDGELDAGSVSVEADALLHAIDARGLTDADIEREAARERANAENWLAPRHARLLRAVWFDRGERPGRLLLTLHHCVVDGVSWRILLDDLAEAHTLAARGEPPLLPPVPTSFRRWARHLHDEAHAARRVAEAERWQRIVSAPAPLHGARPPGPNDTLATARRVSLRLDAATTSRLLGVVPALFHGGVNDVLIAGYARAVAGWRNGTRTVLLDLEGHGREPGDSGLDLSQTVGWFTCMYPVRIDVESDEAPGALVKRVKETLRGLPDNGIGYGLLRYLNAHTAADLQGARAQLSFNYLGRFGRSGGAWSPLNGLSFEGGDDPDAPLSHAIALDAQVIEADDGPRLHAHWTFAGALFDDDAIHALGQRWFDALRDIATLEAGGLTPSDICADLTQSEIEAIEAATPDAQDILPLLPLQEGLLFHSQFDASAADPYIAQFSLALEGPLDSARLRAAADALLARHEALRAAIRTIGGRPVQVIAAVAAAPWRDADVSDAADVAAALSAILASERERRFDVERAPLVRFVLVRTGPRRHRLVMTNHHLLLDGWSMPVVVSDLMSLYAGETLGRGYPLRDQHAWLMRQDAAAARAAWREALRGLDAPTRLTSPAPPARAGGVHTEQIDLPDALAGRLAALAQRHGATLSTILQACWAVLLARLTGREDIAFGITVSGRPPELPDVERRVGLFINTVPLRVRLDPRERWSALFRRVQAGHADLLPHQHLGLNDILALSGQAELFDTLLIVENYPMDRQRMAQASDGLAIGGIDGYDGTHYPVTLVALPGERLTLRLDRRTGANAPPALLDKLARLLERAAEAPESAIAGGDLLALAEAECLRAWNDTARATPADDIAALVSQQARRTPDAIAVEQGEHRWTYADIERHSADFARVLNARGIGAGDLVALTLPRTPEIVVAMLGVLKSGAAFLPIDPHYPQARIAAMLADARPSLTVERLPAHDAGAAPRHPAARSPCALDLAYVIYTSGSTGTPKGVAVTRAGLANLLASMQERIGFEPGDRLLAVTTLGFDIACLELLGPLLAGAAIVLAADSDVKDPRRLARLAHEARASVMQATPTLWDAMLAEASGQTAFRLALTGGETLPAHLAARLRAHARRVINVYGPTETTVWSTSGELAATDAEPSIGRPLANTRVYVLDRWLGRCPPETVGELYIAGRGLARGYTGRADLTAERFVADPFGEPGDRMYRTGDLARWSADGRLHCLGRADHQVKIRGFRVELGEVEAALRAQAHVRDCAVAMANGQLTAYVVASAAFVEADARAALARGLPGHMMPASFTTLERLPVTLNGKLDRAALPAPERAPRPFRAPRTAREAELARLFAQALELDAVSIDDNFFALGGHSLRAARLVNRIRDRMGADLGIRALFEAPTVALLGERLHGHRAADALAPLLPLQRATAAAPLFCVHPGYGLSWCYATLIPHLGVDVPLYGLQSPLLSGEHAPHSVAGLADRYIAHIRAIQPRGPYRLMGWSFGGLVAHQIASSLEAEGETVTHVVLLDSRLNGEARHEPAAAAGHLRNVLAMIGYPHAEASHGALRWDRVMAHMRAIESPLAHIPESALPALVEAAACHATLAASFRPAPLSAPMTYVRATALPPIDGSLREWRASARGALDVIDVPCEHDHMMQADALTVIGPVIRDLFAKRVSQSE</sequence>
<dbReference type="Gene3D" id="3.40.50.980">
    <property type="match status" value="6"/>
</dbReference>
<accession>A0A158GVB9</accession>
<name>A0A158GVB9_CABCO</name>
<evidence type="ECO:0000313" key="7">
    <source>
        <dbReference type="EMBL" id="SAL35559.1"/>
    </source>
</evidence>
<dbReference type="NCBIfam" id="TIGR01733">
    <property type="entry name" value="AA-adenyl-dom"/>
    <property type="match status" value="4"/>
</dbReference>
<dbReference type="FunFam" id="3.40.50.12780:FF:000012">
    <property type="entry name" value="Non-ribosomal peptide synthetase"/>
    <property type="match status" value="2"/>
</dbReference>
<dbReference type="Gene3D" id="3.30.559.30">
    <property type="entry name" value="Nonribosomal peptide synthetase, condensation domain"/>
    <property type="match status" value="4"/>
</dbReference>
<keyword evidence="8" id="KW-1185">Reference proteome</keyword>
<dbReference type="FunFam" id="2.30.38.10:FF:000001">
    <property type="entry name" value="Non-ribosomal peptide synthetase PvdI"/>
    <property type="match status" value="3"/>
</dbReference>
<feature type="domain" description="Carrier" evidence="6">
    <location>
        <begin position="1585"/>
        <end position="1659"/>
    </location>
</feature>
<dbReference type="InterPro" id="IPR010071">
    <property type="entry name" value="AA_adenyl_dom"/>
</dbReference>
<dbReference type="GO" id="GO:0043041">
    <property type="term" value="P:amino acid activation for nonribosomal peptide biosynthetic process"/>
    <property type="evidence" value="ECO:0007669"/>
    <property type="project" value="TreeGrafter"/>
</dbReference>
<dbReference type="CDD" id="cd19540">
    <property type="entry name" value="LCL_NRPS-like"/>
    <property type="match status" value="1"/>
</dbReference>
<dbReference type="InterPro" id="IPR036736">
    <property type="entry name" value="ACP-like_sf"/>
</dbReference>
<evidence type="ECO:0000256" key="5">
    <source>
        <dbReference type="SAM" id="MobiDB-lite"/>
    </source>
</evidence>
<dbReference type="InterPro" id="IPR020845">
    <property type="entry name" value="AMP-binding_CS"/>
</dbReference>
<dbReference type="Gene3D" id="2.30.38.10">
    <property type="entry name" value="Luciferase, Domain 3"/>
    <property type="match status" value="3"/>
</dbReference>
<dbReference type="NCBIfam" id="NF003417">
    <property type="entry name" value="PRK04813.1"/>
    <property type="match status" value="4"/>
</dbReference>
<dbReference type="InterPro" id="IPR001031">
    <property type="entry name" value="Thioesterase"/>
</dbReference>
<dbReference type="Pfam" id="PF00550">
    <property type="entry name" value="PP-binding"/>
    <property type="match status" value="4"/>
</dbReference>